<evidence type="ECO:0000256" key="3">
    <source>
        <dbReference type="ARBA" id="ARBA00022679"/>
    </source>
</evidence>
<proteinExistence type="inferred from homology"/>
<feature type="transmembrane region" description="Helical" evidence="16">
    <location>
        <begin position="192"/>
        <end position="213"/>
    </location>
</feature>
<reference evidence="17 18" key="1">
    <citation type="submission" date="2018-05" db="EMBL/GenBank/DDBJ databases">
        <title>Reference genomes for bee gut microbiota database.</title>
        <authorList>
            <person name="Ellegaard K.M."/>
        </authorList>
    </citation>
    <scope>NUCLEOTIDE SEQUENCE [LARGE SCALE GENOMIC DNA]</scope>
    <source>
        <strain evidence="17 18">ESL0284</strain>
    </source>
</reference>
<evidence type="ECO:0000256" key="5">
    <source>
        <dbReference type="ARBA" id="ARBA00022960"/>
    </source>
</evidence>
<protein>
    <recommendedName>
        <fullName evidence="12">Probable peptidoglycan glycosyltransferase FtsW</fullName>
        <ecNumber evidence="14">2.4.99.28</ecNumber>
    </recommendedName>
    <alternativeName>
        <fullName evidence="13">Cell division protein FtsW</fullName>
    </alternativeName>
    <alternativeName>
        <fullName evidence="10">Cell wall polymerase</fullName>
    </alternativeName>
    <alternativeName>
        <fullName evidence="9">Peptidoglycan polymerase</fullName>
    </alternativeName>
</protein>
<keyword evidence="8 16" id="KW-0472">Membrane</keyword>
<accession>A0A318N0P0</accession>
<dbReference type="GO" id="GO:0032153">
    <property type="term" value="C:cell division site"/>
    <property type="evidence" value="ECO:0007669"/>
    <property type="project" value="TreeGrafter"/>
</dbReference>
<evidence type="ECO:0000256" key="6">
    <source>
        <dbReference type="ARBA" id="ARBA00022984"/>
    </source>
</evidence>
<evidence type="ECO:0000256" key="13">
    <source>
        <dbReference type="ARBA" id="ARBA00041418"/>
    </source>
</evidence>
<dbReference type="EMBL" id="QGLT01000001">
    <property type="protein sequence ID" value="PXZ01949.1"/>
    <property type="molecule type" value="Genomic_DNA"/>
</dbReference>
<evidence type="ECO:0000256" key="10">
    <source>
        <dbReference type="ARBA" id="ARBA00033270"/>
    </source>
</evidence>
<gene>
    <name evidence="17" type="ORF">DK869_02855</name>
</gene>
<dbReference type="Pfam" id="PF01098">
    <property type="entry name" value="FTSW_RODA_SPOVE"/>
    <property type="match status" value="1"/>
</dbReference>
<evidence type="ECO:0000313" key="18">
    <source>
        <dbReference type="Proteomes" id="UP000247565"/>
    </source>
</evidence>
<feature type="transmembrane region" description="Helical" evidence="16">
    <location>
        <begin position="306"/>
        <end position="330"/>
    </location>
</feature>
<feature type="transmembrane region" description="Helical" evidence="16">
    <location>
        <begin position="146"/>
        <end position="165"/>
    </location>
</feature>
<comment type="catalytic activity">
    <reaction evidence="15">
        <text>[GlcNAc-(1-&gt;4)-Mur2Ac(oyl-L-Ala-gamma-D-Glu-L-Lys-D-Ala-D-Ala)](n)-di-trans,octa-cis-undecaprenyl diphosphate + beta-D-GlcNAc-(1-&gt;4)-Mur2Ac(oyl-L-Ala-gamma-D-Glu-L-Lys-D-Ala-D-Ala)-di-trans,octa-cis-undecaprenyl diphosphate = [GlcNAc-(1-&gt;4)-Mur2Ac(oyl-L-Ala-gamma-D-Glu-L-Lys-D-Ala-D-Ala)](n+1)-di-trans,octa-cis-undecaprenyl diphosphate + di-trans,octa-cis-undecaprenyl diphosphate + H(+)</text>
        <dbReference type="Rhea" id="RHEA:23708"/>
        <dbReference type="Rhea" id="RHEA-COMP:9602"/>
        <dbReference type="Rhea" id="RHEA-COMP:9603"/>
        <dbReference type="ChEBI" id="CHEBI:15378"/>
        <dbReference type="ChEBI" id="CHEBI:58405"/>
        <dbReference type="ChEBI" id="CHEBI:60033"/>
        <dbReference type="ChEBI" id="CHEBI:78435"/>
        <dbReference type="EC" id="2.4.99.28"/>
    </reaction>
</comment>
<evidence type="ECO:0000256" key="16">
    <source>
        <dbReference type="SAM" id="Phobius"/>
    </source>
</evidence>
<dbReference type="GO" id="GO:0008955">
    <property type="term" value="F:peptidoglycan glycosyltransferase activity"/>
    <property type="evidence" value="ECO:0007669"/>
    <property type="project" value="UniProtKB-EC"/>
</dbReference>
<dbReference type="Proteomes" id="UP000247565">
    <property type="component" value="Unassembled WGS sequence"/>
</dbReference>
<dbReference type="OrthoDB" id="9768187at2"/>
<evidence type="ECO:0000256" key="9">
    <source>
        <dbReference type="ARBA" id="ARBA00032370"/>
    </source>
</evidence>
<feature type="transmembrane region" description="Helical" evidence="16">
    <location>
        <begin position="171"/>
        <end position="187"/>
    </location>
</feature>
<dbReference type="GO" id="GO:0005886">
    <property type="term" value="C:plasma membrane"/>
    <property type="evidence" value="ECO:0007669"/>
    <property type="project" value="TreeGrafter"/>
</dbReference>
<dbReference type="PANTHER" id="PTHR30474">
    <property type="entry name" value="CELL CYCLE PROTEIN"/>
    <property type="match status" value="1"/>
</dbReference>
<evidence type="ECO:0000256" key="7">
    <source>
        <dbReference type="ARBA" id="ARBA00022989"/>
    </source>
</evidence>
<feature type="transmembrane region" description="Helical" evidence="16">
    <location>
        <begin position="276"/>
        <end position="297"/>
    </location>
</feature>
<feature type="transmembrane region" description="Helical" evidence="16">
    <location>
        <begin position="342"/>
        <end position="363"/>
    </location>
</feature>
<keyword evidence="17" id="KW-0132">Cell division</keyword>
<comment type="caution">
    <text evidence="17">The sequence shown here is derived from an EMBL/GenBank/DDBJ whole genome shotgun (WGS) entry which is preliminary data.</text>
</comment>
<dbReference type="PANTHER" id="PTHR30474:SF2">
    <property type="entry name" value="PEPTIDOGLYCAN GLYCOSYLTRANSFERASE FTSW-RELATED"/>
    <property type="match status" value="1"/>
</dbReference>
<keyword evidence="6" id="KW-0573">Peptidoglycan synthesis</keyword>
<name>A0A318N0P0_9PROT</name>
<feature type="transmembrane region" description="Helical" evidence="16">
    <location>
        <begin position="85"/>
        <end position="102"/>
    </location>
</feature>
<keyword evidence="18" id="KW-1185">Reference proteome</keyword>
<evidence type="ECO:0000256" key="1">
    <source>
        <dbReference type="ARBA" id="ARBA00004141"/>
    </source>
</evidence>
<dbReference type="GO" id="GO:0009252">
    <property type="term" value="P:peptidoglycan biosynthetic process"/>
    <property type="evidence" value="ECO:0007669"/>
    <property type="project" value="UniProtKB-KW"/>
</dbReference>
<evidence type="ECO:0000256" key="4">
    <source>
        <dbReference type="ARBA" id="ARBA00022692"/>
    </source>
</evidence>
<keyword evidence="7 16" id="KW-1133">Transmembrane helix</keyword>
<keyword evidence="4 16" id="KW-0812">Transmembrane</keyword>
<comment type="similarity">
    <text evidence="11">Belongs to the SEDS family. FtsW subfamily.</text>
</comment>
<evidence type="ECO:0000256" key="14">
    <source>
        <dbReference type="ARBA" id="ARBA00044770"/>
    </source>
</evidence>
<dbReference type="EC" id="2.4.99.28" evidence="14"/>
<dbReference type="GO" id="GO:0008360">
    <property type="term" value="P:regulation of cell shape"/>
    <property type="evidence" value="ECO:0007669"/>
    <property type="project" value="UniProtKB-KW"/>
</dbReference>
<dbReference type="InterPro" id="IPR001182">
    <property type="entry name" value="FtsW/RodA"/>
</dbReference>
<evidence type="ECO:0000256" key="15">
    <source>
        <dbReference type="ARBA" id="ARBA00049902"/>
    </source>
</evidence>
<feature type="transmembrane region" description="Helical" evidence="16">
    <location>
        <begin position="61"/>
        <end position="79"/>
    </location>
</feature>
<evidence type="ECO:0000313" key="17">
    <source>
        <dbReference type="EMBL" id="PXZ01949.1"/>
    </source>
</evidence>
<keyword evidence="5" id="KW-0133">Cell shape</keyword>
<dbReference type="AlphaFoldDB" id="A0A318N0P0"/>
<dbReference type="RefSeq" id="WP_110438467.1">
    <property type="nucleotide sequence ID" value="NZ_CP046393.1"/>
</dbReference>
<comment type="subcellular location">
    <subcellularLocation>
        <location evidence="1">Membrane</location>
        <topology evidence="1">Multi-pass membrane protein</topology>
    </subcellularLocation>
</comment>
<keyword evidence="3" id="KW-0808">Transferase</keyword>
<keyword evidence="2" id="KW-0328">Glycosyltransferase</keyword>
<organism evidence="17 18">
    <name type="scientific">Commensalibacter melissae</name>
    <dbReference type="NCBI Taxonomy" id="2070537"/>
    <lineage>
        <taxon>Bacteria</taxon>
        <taxon>Pseudomonadati</taxon>
        <taxon>Pseudomonadota</taxon>
        <taxon>Alphaproteobacteria</taxon>
        <taxon>Acetobacterales</taxon>
        <taxon>Acetobacteraceae</taxon>
    </lineage>
</organism>
<dbReference type="GO" id="GO:0015648">
    <property type="term" value="F:lipid-linked peptidoglycan transporter activity"/>
    <property type="evidence" value="ECO:0007669"/>
    <property type="project" value="TreeGrafter"/>
</dbReference>
<evidence type="ECO:0000256" key="8">
    <source>
        <dbReference type="ARBA" id="ARBA00023136"/>
    </source>
</evidence>
<dbReference type="GO" id="GO:0051301">
    <property type="term" value="P:cell division"/>
    <property type="evidence" value="ECO:0007669"/>
    <property type="project" value="UniProtKB-KW"/>
</dbReference>
<feature type="transmembrane region" description="Helical" evidence="16">
    <location>
        <begin position="22"/>
        <end position="41"/>
    </location>
</feature>
<evidence type="ECO:0000256" key="11">
    <source>
        <dbReference type="ARBA" id="ARBA00038053"/>
    </source>
</evidence>
<evidence type="ECO:0000256" key="12">
    <source>
        <dbReference type="ARBA" id="ARBA00041185"/>
    </source>
</evidence>
<evidence type="ECO:0000256" key="2">
    <source>
        <dbReference type="ARBA" id="ARBA00022676"/>
    </source>
</evidence>
<sequence length="388" mass="43106">MSNISRLDNSLLARWWRNIDHWMLGSVGLLIGFGYILMLAASPAVAQRIGASRDMFIFKQIMFLSIAALIIMVTSMLSVEGIKRLGIIGSFIAILATAYTLVHGMEIKGARRWIALPMMSVQPSEFLKPCFAVLTAWFLTRWNKRFYIPNLLITFIFYGVILFLLKSQPDIGMLVVITAVLLTQLFVNGLNLFWVFSAFGAMVAAFIGAYTVFPHVRSRVERFLHPNVGDHYQIDTALRAFGNGGMMGRGPGEGRVKDLLPDAHADFVFAVAGEEYGMIVCMIIILIFCFIVVRSLLKMIKEDNPFIILATTGIITGFGLQAFINMASTLHLIPTKGMTLPFISYGGSSAMSVALAIGMVLALTRHRIEAPKFSKNDFQPFSKRNLVQ</sequence>
<keyword evidence="17" id="KW-0131">Cell cycle</keyword>